<dbReference type="AlphaFoldDB" id="A0A6J4T7S8"/>
<protein>
    <submittedName>
        <fullName evidence="4">Gluconolactonase</fullName>
        <ecNumber evidence="4">3.1.1.17</ecNumber>
    </submittedName>
</protein>
<dbReference type="InterPro" id="IPR013658">
    <property type="entry name" value="SGL"/>
</dbReference>
<dbReference type="InterPro" id="IPR011042">
    <property type="entry name" value="6-blade_b-propeller_TolB-like"/>
</dbReference>
<accession>A0A6J4T7S8</accession>
<name>A0A6J4T7S8_9ACTN</name>
<comment type="similarity">
    <text evidence="1">Belongs to the SMP-30/CGR1 family.</text>
</comment>
<gene>
    <name evidence="4" type="ORF">AVDCRST_MAG13-3086</name>
</gene>
<evidence type="ECO:0000259" key="3">
    <source>
        <dbReference type="Pfam" id="PF08450"/>
    </source>
</evidence>
<evidence type="ECO:0000256" key="2">
    <source>
        <dbReference type="ARBA" id="ARBA00022801"/>
    </source>
</evidence>
<organism evidence="4">
    <name type="scientific">uncultured Solirubrobacteraceae bacterium</name>
    <dbReference type="NCBI Taxonomy" id="1162706"/>
    <lineage>
        <taxon>Bacteria</taxon>
        <taxon>Bacillati</taxon>
        <taxon>Actinomycetota</taxon>
        <taxon>Thermoleophilia</taxon>
        <taxon>Solirubrobacterales</taxon>
        <taxon>Solirubrobacteraceae</taxon>
        <taxon>environmental samples</taxon>
    </lineage>
</organism>
<keyword evidence="2 4" id="KW-0378">Hydrolase</keyword>
<dbReference type="EMBL" id="CADCVO010000500">
    <property type="protein sequence ID" value="CAA9516066.1"/>
    <property type="molecule type" value="Genomic_DNA"/>
</dbReference>
<dbReference type="SUPFAM" id="SSF63829">
    <property type="entry name" value="Calcium-dependent phosphotriesterase"/>
    <property type="match status" value="1"/>
</dbReference>
<feature type="domain" description="SMP-30/Gluconolactonase/LRE-like region" evidence="3">
    <location>
        <begin position="29"/>
        <end position="290"/>
    </location>
</feature>
<sequence length="309" mass="33506">MTVQAKTPAMLELVDEGAELEQLGSGFTFTEGPLWNPDGFFLFSDMPGDARRRWDPDGGVSEVAVPSNKGNGLTLDLEGRLLVCEHVTSSLVRMDPDGTGSGREVLASHFEGRELNSPNDVIVKSDGAIIFTDPTYGRMPGFGIEREQDLDFQGVYRIAPEGGEPQLLARDFEQPNGLCFSADESLLYINDTGKAHIRVFDVAADGTLENSRVLADGIGSADLSVGDLVDGMKMDERGNIWVTGPGIESTFGVLVFSPEGEHLGTIDSPEPVGNIGWGGPNWDWLFLCTSTTLHRVRCNVSGNRVHFMR</sequence>
<reference evidence="4" key="1">
    <citation type="submission" date="2020-02" db="EMBL/GenBank/DDBJ databases">
        <authorList>
            <person name="Meier V. D."/>
        </authorList>
    </citation>
    <scope>NUCLEOTIDE SEQUENCE</scope>
    <source>
        <strain evidence="4">AVDCRST_MAG13</strain>
    </source>
</reference>
<evidence type="ECO:0000256" key="1">
    <source>
        <dbReference type="ARBA" id="ARBA00008853"/>
    </source>
</evidence>
<dbReference type="EC" id="3.1.1.17" evidence="4"/>
<dbReference type="Pfam" id="PF08450">
    <property type="entry name" value="SGL"/>
    <property type="match status" value="1"/>
</dbReference>
<dbReference type="GO" id="GO:0004341">
    <property type="term" value="F:gluconolactonase activity"/>
    <property type="evidence" value="ECO:0007669"/>
    <property type="project" value="UniProtKB-EC"/>
</dbReference>
<dbReference type="PANTHER" id="PTHR47572">
    <property type="entry name" value="LIPOPROTEIN-RELATED"/>
    <property type="match status" value="1"/>
</dbReference>
<proteinExistence type="inferred from homology"/>
<dbReference type="Gene3D" id="2.120.10.30">
    <property type="entry name" value="TolB, C-terminal domain"/>
    <property type="match status" value="1"/>
</dbReference>
<evidence type="ECO:0000313" key="4">
    <source>
        <dbReference type="EMBL" id="CAA9516066.1"/>
    </source>
</evidence>
<dbReference type="PANTHER" id="PTHR47572:SF4">
    <property type="entry name" value="LACTONASE DRP35"/>
    <property type="match status" value="1"/>
</dbReference>
<dbReference type="InterPro" id="IPR051262">
    <property type="entry name" value="SMP-30/CGR1_Lactonase"/>
</dbReference>